<evidence type="ECO:0008006" key="2">
    <source>
        <dbReference type="Google" id="ProtNLM"/>
    </source>
</evidence>
<proteinExistence type="predicted"/>
<dbReference type="AlphaFoldDB" id="A0A6J4QMB2"/>
<dbReference type="SUPFAM" id="SSF48452">
    <property type="entry name" value="TPR-like"/>
    <property type="match status" value="1"/>
</dbReference>
<sequence>MSSPEEVLSYWFPEGIDDADLQTLRRQKQRWMAGGPEVDREISERFGEVLEQARRGELDHWAQTARGRLALIVVLDQFSRNVYRGSPLSYSQDEKALRLAVEGIELGMDRELSAMERFFFWLPLGHSEDLALQERGVSHAEEEAANAPSHLRAGAEFTVSQAKATRDVIARFGRHPHRNEILGRDCTPEELEYLRTETPPHLRRPLPS</sequence>
<protein>
    <recommendedName>
        <fullName evidence="2">Transmembrane protein</fullName>
    </recommendedName>
</protein>
<dbReference type="Gene3D" id="1.25.40.10">
    <property type="entry name" value="Tetratricopeptide repeat domain"/>
    <property type="match status" value="1"/>
</dbReference>
<reference evidence="1" key="1">
    <citation type="submission" date="2020-02" db="EMBL/GenBank/DDBJ databases">
        <authorList>
            <person name="Meier V. D."/>
        </authorList>
    </citation>
    <scope>NUCLEOTIDE SEQUENCE</scope>
    <source>
        <strain evidence="1">AVDCRST_MAG78</strain>
    </source>
</reference>
<evidence type="ECO:0000313" key="1">
    <source>
        <dbReference type="EMBL" id="CAA9449051.1"/>
    </source>
</evidence>
<organism evidence="1">
    <name type="scientific">uncultured Rubrobacteraceae bacterium</name>
    <dbReference type="NCBI Taxonomy" id="349277"/>
    <lineage>
        <taxon>Bacteria</taxon>
        <taxon>Bacillati</taxon>
        <taxon>Actinomycetota</taxon>
        <taxon>Rubrobacteria</taxon>
        <taxon>Rubrobacterales</taxon>
        <taxon>Rubrobacteraceae</taxon>
        <taxon>environmental samples</taxon>
    </lineage>
</organism>
<accession>A0A6J4QMB2</accession>
<dbReference type="Pfam" id="PF06041">
    <property type="entry name" value="DUF924"/>
    <property type="match status" value="1"/>
</dbReference>
<dbReference type="Gene3D" id="1.20.58.320">
    <property type="entry name" value="TPR-like"/>
    <property type="match status" value="1"/>
</dbReference>
<name>A0A6J4QMB2_9ACTN</name>
<dbReference type="EMBL" id="CADCVB010000213">
    <property type="protein sequence ID" value="CAA9449051.1"/>
    <property type="molecule type" value="Genomic_DNA"/>
</dbReference>
<gene>
    <name evidence="1" type="ORF">AVDCRST_MAG78-3183</name>
</gene>
<dbReference type="InterPro" id="IPR011990">
    <property type="entry name" value="TPR-like_helical_dom_sf"/>
</dbReference>
<dbReference type="InterPro" id="IPR010323">
    <property type="entry name" value="DUF924"/>
</dbReference>